<keyword evidence="3" id="KW-1185">Reference proteome</keyword>
<dbReference type="Proteomes" id="UP001143372">
    <property type="component" value="Unassembled WGS sequence"/>
</dbReference>
<accession>A0A9W6MVL7</accession>
<gene>
    <name evidence="2" type="ORF">GCM10008179_17510</name>
</gene>
<keyword evidence="1" id="KW-0732">Signal</keyword>
<feature type="chain" id="PRO_5040816068" evidence="1">
    <location>
        <begin position="24"/>
        <end position="118"/>
    </location>
</feature>
<dbReference type="EMBL" id="BSFI01000007">
    <property type="protein sequence ID" value="GLK68113.1"/>
    <property type="molecule type" value="Genomic_DNA"/>
</dbReference>
<reference evidence="2" key="1">
    <citation type="journal article" date="2014" name="Int. J. Syst. Evol. Microbiol.">
        <title>Complete genome sequence of Corynebacterium casei LMG S-19264T (=DSM 44701T), isolated from a smear-ripened cheese.</title>
        <authorList>
            <consortium name="US DOE Joint Genome Institute (JGI-PGF)"/>
            <person name="Walter F."/>
            <person name="Albersmeier A."/>
            <person name="Kalinowski J."/>
            <person name="Ruckert C."/>
        </authorList>
    </citation>
    <scope>NUCLEOTIDE SEQUENCE</scope>
    <source>
        <strain evidence="2">VKM B-2347</strain>
    </source>
</reference>
<sequence length="118" mass="12950">MNRRGFLIAASAPVVAVPAAALATRGGVVSPFPGLSLCEVPLLRSELPREALVDRYVAFLAYEHRMALWEQMPAYAREGRRAYEVPLYWSPENDEVLGVVNDGRLVERASRVLAAVGL</sequence>
<proteinExistence type="predicted"/>
<evidence type="ECO:0000256" key="1">
    <source>
        <dbReference type="SAM" id="SignalP"/>
    </source>
</evidence>
<dbReference type="AlphaFoldDB" id="A0A9W6MVL7"/>
<organism evidence="2 3">
    <name type="scientific">Hansschlegelia plantiphila</name>
    <dbReference type="NCBI Taxonomy" id="374655"/>
    <lineage>
        <taxon>Bacteria</taxon>
        <taxon>Pseudomonadati</taxon>
        <taxon>Pseudomonadota</taxon>
        <taxon>Alphaproteobacteria</taxon>
        <taxon>Hyphomicrobiales</taxon>
        <taxon>Methylopilaceae</taxon>
        <taxon>Hansschlegelia</taxon>
    </lineage>
</organism>
<evidence type="ECO:0000313" key="2">
    <source>
        <dbReference type="EMBL" id="GLK68113.1"/>
    </source>
</evidence>
<comment type="caution">
    <text evidence="2">The sequence shown here is derived from an EMBL/GenBank/DDBJ whole genome shotgun (WGS) entry which is preliminary data.</text>
</comment>
<evidence type="ECO:0000313" key="3">
    <source>
        <dbReference type="Proteomes" id="UP001143372"/>
    </source>
</evidence>
<name>A0A9W6MVL7_9HYPH</name>
<reference evidence="2" key="2">
    <citation type="submission" date="2023-01" db="EMBL/GenBank/DDBJ databases">
        <authorList>
            <person name="Sun Q."/>
            <person name="Evtushenko L."/>
        </authorList>
    </citation>
    <scope>NUCLEOTIDE SEQUENCE</scope>
    <source>
        <strain evidence="2">VKM B-2347</strain>
    </source>
</reference>
<feature type="signal peptide" evidence="1">
    <location>
        <begin position="1"/>
        <end position="23"/>
    </location>
</feature>
<protein>
    <submittedName>
        <fullName evidence="2">Uncharacterized protein</fullName>
    </submittedName>
</protein>